<evidence type="ECO:0008006" key="3">
    <source>
        <dbReference type="Google" id="ProtNLM"/>
    </source>
</evidence>
<dbReference type="Proteomes" id="UP000199473">
    <property type="component" value="Unassembled WGS sequence"/>
</dbReference>
<accession>A0A1I4E993</accession>
<dbReference type="RefSeq" id="WP_092962614.1">
    <property type="nucleotide sequence ID" value="NZ_FOSQ01000014.1"/>
</dbReference>
<evidence type="ECO:0000313" key="1">
    <source>
        <dbReference type="EMBL" id="SFL00761.1"/>
    </source>
</evidence>
<name>A0A1I4E993_9PROT</name>
<dbReference type="OrthoDB" id="8163561at2"/>
<dbReference type="AlphaFoldDB" id="A0A1I4E993"/>
<reference evidence="1 2" key="1">
    <citation type="submission" date="2016-10" db="EMBL/GenBank/DDBJ databases">
        <authorList>
            <person name="de Groot N.N."/>
        </authorList>
    </citation>
    <scope>NUCLEOTIDE SEQUENCE [LARGE SCALE GENOMIC DNA]</scope>
    <source>
        <strain evidence="1 2">DSM 19981</strain>
    </source>
</reference>
<keyword evidence="2" id="KW-1185">Reference proteome</keyword>
<dbReference type="EMBL" id="FOSQ01000014">
    <property type="protein sequence ID" value="SFL00761.1"/>
    <property type="molecule type" value="Genomic_DNA"/>
</dbReference>
<gene>
    <name evidence="1" type="ORF">SAMN02745775_11440</name>
</gene>
<sequence length="60" mass="6541">MATLRIEATRDSATGLFYLLVFMPAESTEPFVTTAPRYMSAAAAEQDMIATITATANRPR</sequence>
<evidence type="ECO:0000313" key="2">
    <source>
        <dbReference type="Proteomes" id="UP000199473"/>
    </source>
</evidence>
<proteinExistence type="predicted"/>
<dbReference type="STRING" id="1123062.SAMN02745775_11440"/>
<protein>
    <recommendedName>
        <fullName evidence="3">DUF1508 domain-containing protein</fullName>
    </recommendedName>
</protein>
<organism evidence="1 2">
    <name type="scientific">Falsiroseomonas stagni DSM 19981</name>
    <dbReference type="NCBI Taxonomy" id="1123062"/>
    <lineage>
        <taxon>Bacteria</taxon>
        <taxon>Pseudomonadati</taxon>
        <taxon>Pseudomonadota</taxon>
        <taxon>Alphaproteobacteria</taxon>
        <taxon>Acetobacterales</taxon>
        <taxon>Roseomonadaceae</taxon>
        <taxon>Falsiroseomonas</taxon>
    </lineage>
</organism>